<keyword evidence="2" id="KW-1185">Reference proteome</keyword>
<accession>A0ABU8I859</accession>
<dbReference type="InterPro" id="IPR018490">
    <property type="entry name" value="cNMP-bd_dom_sf"/>
</dbReference>
<evidence type="ECO:0000313" key="1">
    <source>
        <dbReference type="EMBL" id="MEI5985889.1"/>
    </source>
</evidence>
<gene>
    <name evidence="1" type="ORF">VJ786_13370</name>
</gene>
<evidence type="ECO:0000313" key="2">
    <source>
        <dbReference type="Proteomes" id="UP001363035"/>
    </source>
</evidence>
<dbReference type="Gene3D" id="2.60.120.10">
    <property type="entry name" value="Jelly Rolls"/>
    <property type="match status" value="1"/>
</dbReference>
<protein>
    <submittedName>
        <fullName evidence="1">Crp/Fnr family transcriptional regulator</fullName>
    </submittedName>
</protein>
<dbReference type="InterPro" id="IPR014710">
    <property type="entry name" value="RmlC-like_jellyroll"/>
</dbReference>
<dbReference type="EMBL" id="JAYLLN010000037">
    <property type="protein sequence ID" value="MEI5985889.1"/>
    <property type="molecule type" value="Genomic_DNA"/>
</dbReference>
<sequence length="198" mass="23620">MEKQQTIASFYEILQLKYPYVLSENWEKLKEISEIRHLHKNELFISMGERLRYGIFVVNGCLKLSFMDENGQERIAAFNTETEYVDNWNDIHQQTTLPYSIYANIPSTILLCPLEKMTKIFKKESDLLQLCIDLSQSMIKKKEEHYSILTLKTPIERYKYILKNRKELVNNLSITDLAKYLHLSRETLSRVRKNFLRM</sequence>
<dbReference type="RefSeq" id="WP_134776546.1">
    <property type="nucleotide sequence ID" value="NZ_JAYLLN010000037.1"/>
</dbReference>
<name>A0ABU8I859_9SPHI</name>
<organism evidence="1 2">
    <name type="scientific">Sphingobacterium tenebrionis</name>
    <dbReference type="NCBI Taxonomy" id="3111775"/>
    <lineage>
        <taxon>Bacteria</taxon>
        <taxon>Pseudomonadati</taxon>
        <taxon>Bacteroidota</taxon>
        <taxon>Sphingobacteriia</taxon>
        <taxon>Sphingobacteriales</taxon>
        <taxon>Sphingobacteriaceae</taxon>
        <taxon>Sphingobacterium</taxon>
    </lineage>
</organism>
<dbReference type="Proteomes" id="UP001363035">
    <property type="component" value="Unassembled WGS sequence"/>
</dbReference>
<proteinExistence type="predicted"/>
<dbReference type="SUPFAM" id="SSF51206">
    <property type="entry name" value="cAMP-binding domain-like"/>
    <property type="match status" value="1"/>
</dbReference>
<comment type="caution">
    <text evidence="1">The sequence shown here is derived from an EMBL/GenBank/DDBJ whole genome shotgun (WGS) entry which is preliminary data.</text>
</comment>
<reference evidence="1 2" key="1">
    <citation type="submission" date="2024-01" db="EMBL/GenBank/DDBJ databases">
        <title>Sphingobacterium tenebrionis sp. nov., a novel endophyte isolated from tenebrio molitor intestines.</title>
        <authorList>
            <person name="Zhang C."/>
        </authorList>
    </citation>
    <scope>NUCLEOTIDE SEQUENCE [LARGE SCALE GENOMIC DNA]</scope>
    <source>
        <strain evidence="1 2">PU5-4</strain>
    </source>
</reference>